<dbReference type="AlphaFoldDB" id="A0AAW0GU83"/>
<protein>
    <recommendedName>
        <fullName evidence="1">BTB domain-containing protein</fullName>
    </recommendedName>
</protein>
<dbReference type="Proteomes" id="UP001385951">
    <property type="component" value="Unassembled WGS sequence"/>
</dbReference>
<organism evidence="2 3">
    <name type="scientific">Cerrena zonata</name>
    <dbReference type="NCBI Taxonomy" id="2478898"/>
    <lineage>
        <taxon>Eukaryota</taxon>
        <taxon>Fungi</taxon>
        <taxon>Dikarya</taxon>
        <taxon>Basidiomycota</taxon>
        <taxon>Agaricomycotina</taxon>
        <taxon>Agaricomycetes</taxon>
        <taxon>Polyporales</taxon>
        <taxon>Cerrenaceae</taxon>
        <taxon>Cerrena</taxon>
    </lineage>
</organism>
<accession>A0AAW0GU83</accession>
<dbReference type="SUPFAM" id="SSF54695">
    <property type="entry name" value="POZ domain"/>
    <property type="match status" value="1"/>
</dbReference>
<dbReference type="EMBL" id="JASBNA010000001">
    <property type="protein sequence ID" value="KAK7696131.1"/>
    <property type="molecule type" value="Genomic_DNA"/>
</dbReference>
<dbReference type="CDD" id="cd18186">
    <property type="entry name" value="BTB_POZ_ZBTB_KLHL-like"/>
    <property type="match status" value="1"/>
</dbReference>
<dbReference type="Pfam" id="PF00651">
    <property type="entry name" value="BTB"/>
    <property type="match status" value="1"/>
</dbReference>
<reference evidence="2 3" key="1">
    <citation type="submission" date="2022-09" db="EMBL/GenBank/DDBJ databases">
        <authorList>
            <person name="Palmer J.M."/>
        </authorList>
    </citation>
    <scope>NUCLEOTIDE SEQUENCE [LARGE SCALE GENOMIC DNA]</scope>
    <source>
        <strain evidence="2 3">DSM 7382</strain>
    </source>
</reference>
<dbReference type="Gene3D" id="3.30.710.10">
    <property type="entry name" value="Potassium Channel Kv1.1, Chain A"/>
    <property type="match status" value="1"/>
</dbReference>
<evidence type="ECO:0000313" key="2">
    <source>
        <dbReference type="EMBL" id="KAK7696131.1"/>
    </source>
</evidence>
<feature type="domain" description="BTB" evidence="1">
    <location>
        <begin position="13"/>
        <end position="82"/>
    </location>
</feature>
<proteinExistence type="predicted"/>
<gene>
    <name evidence="2" type="ORF">QCA50_000776</name>
</gene>
<comment type="caution">
    <text evidence="2">The sequence shown here is derived from an EMBL/GenBank/DDBJ whole genome shotgun (WGS) entry which is preliminary data.</text>
</comment>
<dbReference type="PROSITE" id="PS50097">
    <property type="entry name" value="BTB"/>
    <property type="match status" value="1"/>
</dbReference>
<dbReference type="InterPro" id="IPR000210">
    <property type="entry name" value="BTB/POZ_dom"/>
</dbReference>
<evidence type="ECO:0000313" key="3">
    <source>
        <dbReference type="Proteomes" id="UP001385951"/>
    </source>
</evidence>
<keyword evidence="3" id="KW-1185">Reference proteome</keyword>
<sequence>MISISPLFNSPNADLVLRSTPSLHSPQPVDFLVHRCALSVASPFFDTMFSLPQAPNDAKDTRPVIDVSEAAETLEGLLRLIYPMTSPTIKSREQLVLLLDAASKYDVPVALESLSRLLTEPQYMSDPVWVYATASRLDLEEAAKLASRHTLGIDICDCSSREDLAIYDYNRLHDLHQRRSQAALALLQIPDDIKCTLCNLGPITVFFWNRNGGGISSGGQERSYGCDQHQT</sequence>
<evidence type="ECO:0000259" key="1">
    <source>
        <dbReference type="PROSITE" id="PS50097"/>
    </source>
</evidence>
<name>A0AAW0GU83_9APHY</name>
<dbReference type="InterPro" id="IPR011333">
    <property type="entry name" value="SKP1/BTB/POZ_sf"/>
</dbReference>